<accession>A0A8J7YKU7</accession>
<protein>
    <submittedName>
        <fullName evidence="3">Uncharacterized protein</fullName>
    </submittedName>
</protein>
<keyword evidence="2" id="KW-1133">Transmembrane helix</keyword>
<feature type="transmembrane region" description="Helical" evidence="2">
    <location>
        <begin position="20"/>
        <end position="42"/>
    </location>
</feature>
<evidence type="ECO:0000256" key="2">
    <source>
        <dbReference type="SAM" id="Phobius"/>
    </source>
</evidence>
<proteinExistence type="predicted"/>
<dbReference type="InterPro" id="IPR058309">
    <property type="entry name" value="DUF7996"/>
</dbReference>
<feature type="compositionally biased region" description="Polar residues" evidence="1">
    <location>
        <begin position="125"/>
        <end position="137"/>
    </location>
</feature>
<dbReference type="RefSeq" id="WP_147439938.1">
    <property type="nucleotide sequence ID" value="NZ_RKLQ01000004.1"/>
</dbReference>
<sequence length="143" mass="15138">MSSTSEDTEQSPTADEQSGLPYGPFLVLLSATVVAGSGLLVYTMEQANLPLVADFVWILGYGVAVCIIWVVWLRPVELVGPAGRETGDSSKNEDTTADSSAKDGPEWEISGWGELAKVPSEKGGDTQNNTPESVDTSSSKDIE</sequence>
<feature type="compositionally biased region" description="Basic and acidic residues" evidence="1">
    <location>
        <begin position="85"/>
        <end position="105"/>
    </location>
</feature>
<evidence type="ECO:0000313" key="4">
    <source>
        <dbReference type="Proteomes" id="UP000783863"/>
    </source>
</evidence>
<dbReference type="AlphaFoldDB" id="A0A8J7YKU7"/>
<organism evidence="3 4">
    <name type="scientific">Haloarcula salinisoli</name>
    <dbReference type="NCBI Taxonomy" id="2487746"/>
    <lineage>
        <taxon>Archaea</taxon>
        <taxon>Methanobacteriati</taxon>
        <taxon>Methanobacteriota</taxon>
        <taxon>Stenosarchaea group</taxon>
        <taxon>Halobacteria</taxon>
        <taxon>Halobacteriales</taxon>
        <taxon>Haloarculaceae</taxon>
        <taxon>Haloarcula</taxon>
    </lineage>
</organism>
<feature type="region of interest" description="Disordered" evidence="1">
    <location>
        <begin position="81"/>
        <end position="143"/>
    </location>
</feature>
<evidence type="ECO:0000256" key="1">
    <source>
        <dbReference type="SAM" id="MobiDB-lite"/>
    </source>
</evidence>
<dbReference type="Proteomes" id="UP000783863">
    <property type="component" value="Unassembled WGS sequence"/>
</dbReference>
<evidence type="ECO:0000313" key="3">
    <source>
        <dbReference type="EMBL" id="MBX0305568.1"/>
    </source>
</evidence>
<dbReference type="Pfam" id="PF25959">
    <property type="entry name" value="DUF7996"/>
    <property type="match status" value="1"/>
</dbReference>
<keyword evidence="2" id="KW-0472">Membrane</keyword>
<keyword evidence="4" id="KW-1185">Reference proteome</keyword>
<keyword evidence="2" id="KW-0812">Transmembrane</keyword>
<reference evidence="3" key="1">
    <citation type="submission" date="2021-06" db="EMBL/GenBank/DDBJ databases">
        <title>Halomicroarcula sp. F24A a new haloarchaeum isolated from saline soil.</title>
        <authorList>
            <person name="Duran-Viseras A."/>
            <person name="Sanchez-Porro C."/>
            <person name="Ventosa A."/>
        </authorList>
    </citation>
    <scope>NUCLEOTIDE SEQUENCE</scope>
    <source>
        <strain evidence="3">F24A</strain>
    </source>
</reference>
<comment type="caution">
    <text evidence="3">The sequence shown here is derived from an EMBL/GenBank/DDBJ whole genome shotgun (WGS) entry which is preliminary data.</text>
</comment>
<gene>
    <name evidence="3" type="ORF">EGD98_18145</name>
</gene>
<dbReference type="EMBL" id="RKLQ01000004">
    <property type="protein sequence ID" value="MBX0305568.1"/>
    <property type="molecule type" value="Genomic_DNA"/>
</dbReference>
<name>A0A8J7YKU7_9EURY</name>
<feature type="transmembrane region" description="Helical" evidence="2">
    <location>
        <begin position="49"/>
        <end position="72"/>
    </location>
</feature>